<comment type="caution">
    <text evidence="3">The sequence shown here is derived from an EMBL/GenBank/DDBJ whole genome shotgun (WGS) entry which is preliminary data.</text>
</comment>
<protein>
    <submittedName>
        <fullName evidence="3">Uncharacterized protein</fullName>
    </submittedName>
</protein>
<proteinExistence type="predicted"/>
<reference evidence="3" key="1">
    <citation type="submission" date="2023-03" db="EMBL/GenBank/DDBJ databases">
        <title>Massive genome expansion in bonnet fungi (Mycena s.s.) driven by repeated elements and novel gene families across ecological guilds.</title>
        <authorList>
            <consortium name="Lawrence Berkeley National Laboratory"/>
            <person name="Harder C.B."/>
            <person name="Miyauchi S."/>
            <person name="Viragh M."/>
            <person name="Kuo A."/>
            <person name="Thoen E."/>
            <person name="Andreopoulos B."/>
            <person name="Lu D."/>
            <person name="Skrede I."/>
            <person name="Drula E."/>
            <person name="Henrissat B."/>
            <person name="Morin E."/>
            <person name="Kohler A."/>
            <person name="Barry K."/>
            <person name="LaButti K."/>
            <person name="Morin E."/>
            <person name="Salamov A."/>
            <person name="Lipzen A."/>
            <person name="Mereny Z."/>
            <person name="Hegedus B."/>
            <person name="Baldrian P."/>
            <person name="Stursova M."/>
            <person name="Weitz H."/>
            <person name="Taylor A."/>
            <person name="Grigoriev I.V."/>
            <person name="Nagy L.G."/>
            <person name="Martin F."/>
            <person name="Kauserud H."/>
        </authorList>
    </citation>
    <scope>NUCLEOTIDE SEQUENCE</scope>
    <source>
        <strain evidence="3">9144</strain>
    </source>
</reference>
<feature type="region of interest" description="Disordered" evidence="1">
    <location>
        <begin position="31"/>
        <end position="59"/>
    </location>
</feature>
<name>A0AAD6YG20_9AGAR</name>
<gene>
    <name evidence="3" type="ORF">GGX14DRAFT_394332</name>
</gene>
<accession>A0AAD6YG20</accession>
<feature type="signal peptide" evidence="2">
    <location>
        <begin position="1"/>
        <end position="21"/>
    </location>
</feature>
<evidence type="ECO:0000256" key="1">
    <source>
        <dbReference type="SAM" id="MobiDB-lite"/>
    </source>
</evidence>
<evidence type="ECO:0000313" key="3">
    <source>
        <dbReference type="EMBL" id="KAJ7211421.1"/>
    </source>
</evidence>
<keyword evidence="4" id="KW-1185">Reference proteome</keyword>
<organism evidence="3 4">
    <name type="scientific">Mycena pura</name>
    <dbReference type="NCBI Taxonomy" id="153505"/>
    <lineage>
        <taxon>Eukaryota</taxon>
        <taxon>Fungi</taxon>
        <taxon>Dikarya</taxon>
        <taxon>Basidiomycota</taxon>
        <taxon>Agaricomycotina</taxon>
        <taxon>Agaricomycetes</taxon>
        <taxon>Agaricomycetidae</taxon>
        <taxon>Agaricales</taxon>
        <taxon>Marasmiineae</taxon>
        <taxon>Mycenaceae</taxon>
        <taxon>Mycena</taxon>
    </lineage>
</organism>
<feature type="chain" id="PRO_5042024679" evidence="2">
    <location>
        <begin position="22"/>
        <end position="364"/>
    </location>
</feature>
<dbReference type="Proteomes" id="UP001219525">
    <property type="component" value="Unassembled WGS sequence"/>
</dbReference>
<evidence type="ECO:0000313" key="4">
    <source>
        <dbReference type="Proteomes" id="UP001219525"/>
    </source>
</evidence>
<dbReference type="AlphaFoldDB" id="A0AAD6YG20"/>
<sequence length="364" mass="37619">MRSFSQLTVFATVAFAALAAAARVAKPTGQFSPLPTIVRDNPSPTLTDSTGITTPNATSATLDPLVTQMSGIGSPAVAKVSALAGSPPSTILGTTNATNGVVSTQAVLPTFSDVSATNPVSDSGPGLLPPEVSFIQRILTTAVGPRLAPVMVELVVSLANGVLKQVPFWDLVSAVDGLVTKLVGLGEPISQPLVVEETRDQRTTLTRTDSQQNIGVRPFLFLSHPFLAPHLPPNMRYPSVYIVKIVVMVLVNGLVTKMPVQDLVHGVNTLIGDHFLNHLEPNGPLGKIVGQKGIEKPVSQLLGAVGKILKRNMPVGALNRVSGIADSTGAAPTVQPVSDKMTSALDPIPSTAGGGAIGVTEGIP</sequence>
<evidence type="ECO:0000256" key="2">
    <source>
        <dbReference type="SAM" id="SignalP"/>
    </source>
</evidence>
<feature type="compositionally biased region" description="Polar residues" evidence="1">
    <location>
        <begin position="42"/>
        <end position="59"/>
    </location>
</feature>
<keyword evidence="2" id="KW-0732">Signal</keyword>
<dbReference type="EMBL" id="JARJCW010000026">
    <property type="protein sequence ID" value="KAJ7211421.1"/>
    <property type="molecule type" value="Genomic_DNA"/>
</dbReference>